<dbReference type="Proteomes" id="UP001295423">
    <property type="component" value="Unassembled WGS sequence"/>
</dbReference>
<dbReference type="AlphaFoldDB" id="A0AAD2FLP0"/>
<comment type="caution">
    <text evidence="5">The sequence shown here is derived from an EMBL/GenBank/DDBJ whole genome shotgun (WGS) entry which is preliminary data.</text>
</comment>
<keyword evidence="2" id="KW-0175">Coiled coil</keyword>
<dbReference type="SUPFAM" id="SSF57850">
    <property type="entry name" value="RING/U-box"/>
    <property type="match status" value="1"/>
</dbReference>
<dbReference type="InterPro" id="IPR001841">
    <property type="entry name" value="Znf_RING"/>
</dbReference>
<reference evidence="5" key="1">
    <citation type="submission" date="2023-08" db="EMBL/GenBank/DDBJ databases">
        <authorList>
            <person name="Audoor S."/>
            <person name="Bilcke G."/>
        </authorList>
    </citation>
    <scope>NUCLEOTIDE SEQUENCE</scope>
</reference>
<evidence type="ECO:0000313" key="5">
    <source>
        <dbReference type="EMBL" id="CAJ1942130.1"/>
    </source>
</evidence>
<dbReference type="GO" id="GO:0008270">
    <property type="term" value="F:zinc ion binding"/>
    <property type="evidence" value="ECO:0007669"/>
    <property type="project" value="UniProtKB-KW"/>
</dbReference>
<evidence type="ECO:0000256" key="3">
    <source>
        <dbReference type="SAM" id="MobiDB-lite"/>
    </source>
</evidence>
<sequence>MTDNTCSICLEPLISAEHGKSIGTAVPCGHCFHTKCFHRWKASRRTRIRVPCPNCNKTTDDFIKLFISCDIEDLQCLPIEEPQPKPRKSPAVVICPSPPRLASPSRITQGDPPSTPRPLVTARRISSDDTMNRAATAPSGRTPRRAAAELLGRNPGSTRSSSRLSPFRARVRDNNSQAPVISSRRHSTRSLGRMLQLSKMVKDLKVAQQSIVKQVHDHRNIIFTLGTCRQDQQTKRICKLRASQSKLTNDMEDHCAAMEDIPLDSLRRRDSRRIEEMQSELEVKKTTHREQSELVNTLYTTRLTQERARVARLREEQRKLNDTLRDYGAAIKALHHNRNTNTGGIRLRGRKQRHLTDRVGALGDAIQSINLNMLERDHVKKMKHAEDGLIALVQRVGDHGASIQSMCSVHHFLGTLLPDHEC</sequence>
<keyword evidence="1" id="KW-0862">Zinc</keyword>
<dbReference type="EMBL" id="CAKOGP040001112">
    <property type="protein sequence ID" value="CAJ1942130.1"/>
    <property type="molecule type" value="Genomic_DNA"/>
</dbReference>
<evidence type="ECO:0000256" key="2">
    <source>
        <dbReference type="SAM" id="Coils"/>
    </source>
</evidence>
<gene>
    <name evidence="5" type="ORF">CYCCA115_LOCUS7793</name>
</gene>
<dbReference type="PROSITE" id="PS50089">
    <property type="entry name" value="ZF_RING_2"/>
    <property type="match status" value="1"/>
</dbReference>
<accession>A0AAD2FLP0</accession>
<organism evidence="5 6">
    <name type="scientific">Cylindrotheca closterium</name>
    <dbReference type="NCBI Taxonomy" id="2856"/>
    <lineage>
        <taxon>Eukaryota</taxon>
        <taxon>Sar</taxon>
        <taxon>Stramenopiles</taxon>
        <taxon>Ochrophyta</taxon>
        <taxon>Bacillariophyta</taxon>
        <taxon>Bacillariophyceae</taxon>
        <taxon>Bacillariophycidae</taxon>
        <taxon>Bacillariales</taxon>
        <taxon>Bacillariaceae</taxon>
        <taxon>Cylindrotheca</taxon>
    </lineage>
</organism>
<dbReference type="Gene3D" id="3.30.40.10">
    <property type="entry name" value="Zinc/RING finger domain, C3HC4 (zinc finger)"/>
    <property type="match status" value="1"/>
</dbReference>
<feature type="compositionally biased region" description="Polar residues" evidence="3">
    <location>
        <begin position="155"/>
        <end position="164"/>
    </location>
</feature>
<keyword evidence="6" id="KW-1185">Reference proteome</keyword>
<feature type="coiled-coil region" evidence="2">
    <location>
        <begin position="303"/>
        <end position="330"/>
    </location>
</feature>
<evidence type="ECO:0000256" key="1">
    <source>
        <dbReference type="PROSITE-ProRule" id="PRU00175"/>
    </source>
</evidence>
<dbReference type="InterPro" id="IPR013083">
    <property type="entry name" value="Znf_RING/FYVE/PHD"/>
</dbReference>
<protein>
    <recommendedName>
        <fullName evidence="4">RING-type domain-containing protein</fullName>
    </recommendedName>
</protein>
<evidence type="ECO:0000313" key="6">
    <source>
        <dbReference type="Proteomes" id="UP001295423"/>
    </source>
</evidence>
<keyword evidence="1" id="KW-0479">Metal-binding</keyword>
<feature type="domain" description="RING-type" evidence="4">
    <location>
        <begin position="6"/>
        <end position="56"/>
    </location>
</feature>
<dbReference type="Pfam" id="PF13639">
    <property type="entry name" value="zf-RING_2"/>
    <property type="match status" value="1"/>
</dbReference>
<name>A0AAD2FLP0_9STRA</name>
<proteinExistence type="predicted"/>
<keyword evidence="1" id="KW-0863">Zinc-finger</keyword>
<feature type="region of interest" description="Disordered" evidence="3">
    <location>
        <begin position="81"/>
        <end position="169"/>
    </location>
</feature>
<evidence type="ECO:0000259" key="4">
    <source>
        <dbReference type="PROSITE" id="PS50089"/>
    </source>
</evidence>
<dbReference type="SMART" id="SM00184">
    <property type="entry name" value="RING"/>
    <property type="match status" value="1"/>
</dbReference>